<dbReference type="AlphaFoldDB" id="A0A379AL40"/>
<dbReference type="PANTHER" id="PTHR18866">
    <property type="entry name" value="CARBOXYLASE:PYRUVATE/ACETYL-COA/PROPIONYL-COA CARBOXYLASE"/>
    <property type="match status" value="1"/>
</dbReference>
<name>A0A379AL40_ENTAG</name>
<sequence length="95" mass="10269">MFTTVLIANRGEIACRAIRTLKRLGVKSVAVYSDADRNAQHVKQADIAIALGGDKASDSYLRIDKNSGGGSAERRPGYLAGLRFSFRKPAVCRSL</sequence>
<reference evidence="6 7" key="1">
    <citation type="submission" date="2018-06" db="EMBL/GenBank/DDBJ databases">
        <authorList>
            <consortium name="Pathogen Informatics"/>
            <person name="Doyle S."/>
        </authorList>
    </citation>
    <scope>NUCLEOTIDE SEQUENCE [LARGE SCALE GENOMIC DNA]</scope>
    <source>
        <strain evidence="6 7">NCTC9381</strain>
    </source>
</reference>
<feature type="domain" description="Biotin carboxylation" evidence="5">
    <location>
        <begin position="1"/>
        <end position="95"/>
    </location>
</feature>
<evidence type="ECO:0000256" key="4">
    <source>
        <dbReference type="ARBA" id="ARBA00023267"/>
    </source>
</evidence>
<keyword evidence="1" id="KW-0436">Ligase</keyword>
<evidence type="ECO:0000259" key="5">
    <source>
        <dbReference type="PROSITE" id="PS50979"/>
    </source>
</evidence>
<dbReference type="InterPro" id="IPR016185">
    <property type="entry name" value="PreATP-grasp_dom_sf"/>
</dbReference>
<keyword evidence="7" id="KW-1185">Reference proteome</keyword>
<dbReference type="InterPro" id="IPR050856">
    <property type="entry name" value="Biotin_carboxylase_complex"/>
</dbReference>
<proteinExistence type="predicted"/>
<dbReference type="EMBL" id="UGSO01000001">
    <property type="protein sequence ID" value="SUB18527.1"/>
    <property type="molecule type" value="Genomic_DNA"/>
</dbReference>
<dbReference type="Pfam" id="PF00289">
    <property type="entry name" value="Biotin_carb_N"/>
    <property type="match status" value="1"/>
</dbReference>
<protein>
    <submittedName>
        <fullName evidence="6">Acetyl-/propionyl-coenzyme A carboxylase alpha chain</fullName>
    </submittedName>
</protein>
<keyword evidence="4" id="KW-0092">Biotin</keyword>
<dbReference type="PROSITE" id="PS50979">
    <property type="entry name" value="BC"/>
    <property type="match status" value="1"/>
</dbReference>
<keyword evidence="2" id="KW-0547">Nucleotide-binding</keyword>
<dbReference type="InterPro" id="IPR011764">
    <property type="entry name" value="Biotin_carboxylation_dom"/>
</dbReference>
<dbReference type="Proteomes" id="UP000254640">
    <property type="component" value="Unassembled WGS sequence"/>
</dbReference>
<evidence type="ECO:0000313" key="7">
    <source>
        <dbReference type="Proteomes" id="UP000254640"/>
    </source>
</evidence>
<evidence type="ECO:0000256" key="3">
    <source>
        <dbReference type="ARBA" id="ARBA00022840"/>
    </source>
</evidence>
<dbReference type="GO" id="GO:0016874">
    <property type="term" value="F:ligase activity"/>
    <property type="evidence" value="ECO:0007669"/>
    <property type="project" value="UniProtKB-KW"/>
</dbReference>
<gene>
    <name evidence="6" type="primary">accA1_1</name>
    <name evidence="6" type="ORF">NCTC9381_04487</name>
</gene>
<evidence type="ECO:0000256" key="2">
    <source>
        <dbReference type="ARBA" id="ARBA00022741"/>
    </source>
</evidence>
<dbReference type="InterPro" id="IPR005481">
    <property type="entry name" value="BC-like_N"/>
</dbReference>
<dbReference type="Gene3D" id="3.40.50.20">
    <property type="match status" value="1"/>
</dbReference>
<organism evidence="6 7">
    <name type="scientific">Enterobacter agglomerans</name>
    <name type="common">Erwinia herbicola</name>
    <name type="synonym">Pantoea agglomerans</name>
    <dbReference type="NCBI Taxonomy" id="549"/>
    <lineage>
        <taxon>Bacteria</taxon>
        <taxon>Pseudomonadati</taxon>
        <taxon>Pseudomonadota</taxon>
        <taxon>Gammaproteobacteria</taxon>
        <taxon>Enterobacterales</taxon>
        <taxon>Erwiniaceae</taxon>
        <taxon>Pantoea</taxon>
        <taxon>Pantoea agglomerans group</taxon>
    </lineage>
</organism>
<dbReference type="PANTHER" id="PTHR18866:SF128">
    <property type="entry name" value="UREA AMIDOLYASE"/>
    <property type="match status" value="1"/>
</dbReference>
<keyword evidence="3" id="KW-0067">ATP-binding</keyword>
<dbReference type="GO" id="GO:0005524">
    <property type="term" value="F:ATP binding"/>
    <property type="evidence" value="ECO:0007669"/>
    <property type="project" value="UniProtKB-KW"/>
</dbReference>
<accession>A0A379AL40</accession>
<evidence type="ECO:0000313" key="6">
    <source>
        <dbReference type="EMBL" id="SUB18527.1"/>
    </source>
</evidence>
<evidence type="ECO:0000256" key="1">
    <source>
        <dbReference type="ARBA" id="ARBA00022598"/>
    </source>
</evidence>
<dbReference type="SUPFAM" id="SSF52440">
    <property type="entry name" value="PreATP-grasp domain"/>
    <property type="match status" value="1"/>
</dbReference>